<dbReference type="GO" id="GO:0005737">
    <property type="term" value="C:cytoplasm"/>
    <property type="evidence" value="ECO:0007669"/>
    <property type="project" value="UniProtKB-UniRule"/>
</dbReference>
<comment type="function">
    <text evidence="2">Tetrapolymerization of the monopyrrole PBG into the hydroxymethylbilane pre-uroporphyrinogen in several discrete steps.</text>
</comment>
<evidence type="ECO:0000256" key="2">
    <source>
        <dbReference type="ARBA" id="ARBA00002869"/>
    </source>
</evidence>
<organism evidence="11">
    <name type="scientific">uncultured Solirubrobacteraceae bacterium</name>
    <dbReference type="NCBI Taxonomy" id="1162706"/>
    <lineage>
        <taxon>Bacteria</taxon>
        <taxon>Bacillati</taxon>
        <taxon>Actinomycetota</taxon>
        <taxon>Thermoleophilia</taxon>
        <taxon>Solirubrobacterales</taxon>
        <taxon>Solirubrobacteraceae</taxon>
        <taxon>environmental samples</taxon>
    </lineage>
</organism>
<comment type="cofactor">
    <cofactor evidence="1">
        <name>dipyrromethane</name>
        <dbReference type="ChEBI" id="CHEBI:60342"/>
    </cofactor>
</comment>
<protein>
    <recommendedName>
        <fullName evidence="5 9">Hydroxymethylbilane synthase</fullName>
        <ecNumber evidence="5 9">2.5.1.61</ecNumber>
    </recommendedName>
</protein>
<dbReference type="SUPFAM" id="SSF53850">
    <property type="entry name" value="Periplasmic binding protein-like II"/>
    <property type="match status" value="1"/>
</dbReference>
<dbReference type="FunFam" id="3.40.190.10:FF:000005">
    <property type="entry name" value="Porphobilinogen deaminase"/>
    <property type="match status" value="1"/>
</dbReference>
<dbReference type="PRINTS" id="PR00151">
    <property type="entry name" value="PORPHBDMNASE"/>
</dbReference>
<evidence type="ECO:0000256" key="3">
    <source>
        <dbReference type="ARBA" id="ARBA00005638"/>
    </source>
</evidence>
<dbReference type="GO" id="GO:0004418">
    <property type="term" value="F:hydroxymethylbilane synthase activity"/>
    <property type="evidence" value="ECO:0007669"/>
    <property type="project" value="UniProtKB-UniRule"/>
</dbReference>
<name>A0A6J4SD77_9ACTN</name>
<dbReference type="PANTHER" id="PTHR11557">
    <property type="entry name" value="PORPHOBILINOGEN DEAMINASE"/>
    <property type="match status" value="1"/>
</dbReference>
<accession>A0A6J4SD77</accession>
<dbReference type="AlphaFoldDB" id="A0A6J4SD77"/>
<proteinExistence type="inferred from homology"/>
<comment type="similarity">
    <text evidence="3">Belongs to the HMBS family.</text>
</comment>
<evidence type="ECO:0000256" key="8">
    <source>
        <dbReference type="ARBA" id="ARBA00048169"/>
    </source>
</evidence>
<evidence type="ECO:0000256" key="1">
    <source>
        <dbReference type="ARBA" id="ARBA00001916"/>
    </source>
</evidence>
<dbReference type="GO" id="GO:0006783">
    <property type="term" value="P:heme biosynthetic process"/>
    <property type="evidence" value="ECO:0007669"/>
    <property type="project" value="TreeGrafter"/>
</dbReference>
<feature type="domain" description="Porphobilinogen deaminase N-terminal" evidence="10">
    <location>
        <begin position="4"/>
        <end position="199"/>
    </location>
</feature>
<reference evidence="11" key="1">
    <citation type="submission" date="2020-02" db="EMBL/GenBank/DDBJ databases">
        <authorList>
            <person name="Meier V. D."/>
        </authorList>
    </citation>
    <scope>NUCLEOTIDE SEQUENCE</scope>
    <source>
        <strain evidence="11">AVDCRST_MAG69</strain>
    </source>
</reference>
<evidence type="ECO:0000256" key="6">
    <source>
        <dbReference type="ARBA" id="ARBA00022679"/>
    </source>
</evidence>
<dbReference type="Gene3D" id="3.40.190.10">
    <property type="entry name" value="Periplasmic binding protein-like II"/>
    <property type="match status" value="2"/>
</dbReference>
<evidence type="ECO:0000313" key="11">
    <source>
        <dbReference type="EMBL" id="CAA9488672.1"/>
    </source>
</evidence>
<dbReference type="PANTHER" id="PTHR11557:SF0">
    <property type="entry name" value="PORPHOBILINOGEN DEAMINASE"/>
    <property type="match status" value="1"/>
</dbReference>
<gene>
    <name evidence="11" type="ORF">AVDCRST_MAG69-1209</name>
</gene>
<evidence type="ECO:0000259" key="10">
    <source>
        <dbReference type="Pfam" id="PF01379"/>
    </source>
</evidence>
<dbReference type="InterPro" id="IPR000860">
    <property type="entry name" value="HemC"/>
</dbReference>
<dbReference type="InterPro" id="IPR022417">
    <property type="entry name" value="Porphobilin_deaminase_N"/>
</dbReference>
<comment type="subunit">
    <text evidence="4">Monomer.</text>
</comment>
<dbReference type="NCBIfam" id="TIGR00212">
    <property type="entry name" value="hemC"/>
    <property type="match status" value="1"/>
</dbReference>
<dbReference type="EMBL" id="CADCVP010000133">
    <property type="protein sequence ID" value="CAA9488672.1"/>
    <property type="molecule type" value="Genomic_DNA"/>
</dbReference>
<evidence type="ECO:0000256" key="5">
    <source>
        <dbReference type="ARBA" id="ARBA00012655"/>
    </source>
</evidence>
<keyword evidence="7" id="KW-0627">Porphyrin biosynthesis</keyword>
<dbReference type="Pfam" id="PF01379">
    <property type="entry name" value="Porphobil_deam"/>
    <property type="match status" value="1"/>
</dbReference>
<evidence type="ECO:0000256" key="4">
    <source>
        <dbReference type="ARBA" id="ARBA00011245"/>
    </source>
</evidence>
<evidence type="ECO:0000256" key="9">
    <source>
        <dbReference type="NCBIfam" id="TIGR00212"/>
    </source>
</evidence>
<comment type="catalytic activity">
    <reaction evidence="8">
        <text>4 porphobilinogen + H2O = hydroxymethylbilane + 4 NH4(+)</text>
        <dbReference type="Rhea" id="RHEA:13185"/>
        <dbReference type="ChEBI" id="CHEBI:15377"/>
        <dbReference type="ChEBI" id="CHEBI:28938"/>
        <dbReference type="ChEBI" id="CHEBI:57845"/>
        <dbReference type="ChEBI" id="CHEBI:58126"/>
        <dbReference type="EC" id="2.5.1.61"/>
    </reaction>
</comment>
<dbReference type="EC" id="2.5.1.61" evidence="5 9"/>
<evidence type="ECO:0000256" key="7">
    <source>
        <dbReference type="ARBA" id="ARBA00023244"/>
    </source>
</evidence>
<sequence>MTPLRIGTRGSALALAQAATVADRLDGARLIPIVTSGDARPDAGDKGRWVGSLERALLSGEIDVAIHSAKDVPGDLADGCELVAAPVRASALDVLVGAAGLDDLPHGARVGTSALRRRAQLLAVRPDLDVIELRGNVDTRLAKLDAGAADALVLARAGLDRLGLVHDRPMADLDGELFVPAPGQGILALESRAGDADVRRAVASIND</sequence>
<keyword evidence="6 11" id="KW-0808">Transferase</keyword>